<dbReference type="Proteomes" id="UP000028700">
    <property type="component" value="Unassembled WGS sequence"/>
</dbReference>
<proteinExistence type="predicted"/>
<dbReference type="RefSeq" id="WP_034525714.1">
    <property type="nucleotide sequence ID" value="NZ_BBAZ01000002.1"/>
</dbReference>
<evidence type="ECO:0000256" key="3">
    <source>
        <dbReference type="PROSITE-ProRule" id="PRU00209"/>
    </source>
</evidence>
<evidence type="ECO:0000256" key="1">
    <source>
        <dbReference type="ARBA" id="ARBA00022555"/>
    </source>
</evidence>
<dbReference type="EMBL" id="BBJM01000001">
    <property type="protein sequence ID" value="GAK47006.1"/>
    <property type="molecule type" value="Genomic_DNA"/>
</dbReference>
<protein>
    <submittedName>
        <fullName evidence="5">EMAP domain-containing protein</fullName>
    </submittedName>
</protein>
<dbReference type="InterPro" id="IPR033714">
    <property type="entry name" value="tRNA_bind_bactPheRS"/>
</dbReference>
<dbReference type="PROSITE" id="PS50886">
    <property type="entry name" value="TRBD"/>
    <property type="match status" value="1"/>
</dbReference>
<dbReference type="InterPro" id="IPR037154">
    <property type="entry name" value="YtpR-like_sf"/>
</dbReference>
<reference evidence="5" key="1">
    <citation type="journal article" date="2014" name="Genome Announc.">
        <title>Draft Genome Sequence of Lactobacillus oryzae Strain SG293T.</title>
        <authorList>
            <person name="Tanizawa Y."/>
            <person name="Fujisawa T."/>
            <person name="Mochizuki T."/>
            <person name="Kaminuma E."/>
            <person name="Nakamura Y."/>
            <person name="Tohno M."/>
        </authorList>
    </citation>
    <scope>NUCLEOTIDE SEQUENCE [LARGE SCALE GENOMIC DNA]</scope>
    <source>
        <strain evidence="5">SG293</strain>
    </source>
</reference>
<keyword evidence="2 3" id="KW-0694">RNA-binding</keyword>
<evidence type="ECO:0000313" key="5">
    <source>
        <dbReference type="EMBL" id="GAK47006.1"/>
    </source>
</evidence>
<evidence type="ECO:0000313" key="6">
    <source>
        <dbReference type="Proteomes" id="UP000028700"/>
    </source>
</evidence>
<dbReference type="STRING" id="1291743.LOSG293_011050"/>
<evidence type="ECO:0000259" key="4">
    <source>
        <dbReference type="PROSITE" id="PS50886"/>
    </source>
</evidence>
<feature type="domain" description="TRNA-binding" evidence="4">
    <location>
        <begin position="91"/>
        <end position="202"/>
    </location>
</feature>
<name>A0A081BG38_9LACO</name>
<dbReference type="CDD" id="cd02796">
    <property type="entry name" value="tRNA_bind_bactPheRS"/>
    <property type="match status" value="1"/>
</dbReference>
<dbReference type="InterPro" id="IPR002547">
    <property type="entry name" value="tRNA-bd_dom"/>
</dbReference>
<dbReference type="Pfam" id="PF01588">
    <property type="entry name" value="tRNA_bind"/>
    <property type="match status" value="1"/>
</dbReference>
<keyword evidence="6" id="KW-1185">Reference proteome</keyword>
<accession>A0A081BG38</accession>
<dbReference type="AlphaFoldDB" id="A0A081BG38"/>
<dbReference type="InterPro" id="IPR012340">
    <property type="entry name" value="NA-bd_OB-fold"/>
</dbReference>
<dbReference type="GO" id="GO:0000049">
    <property type="term" value="F:tRNA binding"/>
    <property type="evidence" value="ECO:0007669"/>
    <property type="project" value="UniProtKB-UniRule"/>
</dbReference>
<dbReference type="Gene3D" id="2.40.50.140">
    <property type="entry name" value="Nucleic acid-binding proteins"/>
    <property type="match status" value="1"/>
</dbReference>
<gene>
    <name evidence="5" type="ORF">LOSG293_011050</name>
</gene>
<dbReference type="OrthoDB" id="9805455at2"/>
<organism evidence="5 6">
    <name type="scientific">Secundilactobacillus oryzae JCM 18671</name>
    <dbReference type="NCBI Taxonomy" id="1291743"/>
    <lineage>
        <taxon>Bacteria</taxon>
        <taxon>Bacillati</taxon>
        <taxon>Bacillota</taxon>
        <taxon>Bacilli</taxon>
        <taxon>Lactobacillales</taxon>
        <taxon>Lactobacillaceae</taxon>
        <taxon>Secundilactobacillus</taxon>
    </lineage>
</organism>
<dbReference type="SUPFAM" id="SSF50249">
    <property type="entry name" value="Nucleic acid-binding proteins"/>
    <property type="match status" value="1"/>
</dbReference>
<dbReference type="eggNOG" id="COG0073">
    <property type="taxonomic scope" value="Bacteria"/>
</dbReference>
<dbReference type="Gene3D" id="3.30.1940.10">
    <property type="entry name" value="YtpR-like"/>
    <property type="match status" value="1"/>
</dbReference>
<evidence type="ECO:0000256" key="2">
    <source>
        <dbReference type="ARBA" id="ARBA00022884"/>
    </source>
</evidence>
<comment type="caution">
    <text evidence="5">The sequence shown here is derived from an EMBL/GenBank/DDBJ whole genome shotgun (WGS) entry which is preliminary data.</text>
</comment>
<dbReference type="InterPro" id="IPR027855">
    <property type="entry name" value="DUF4479"/>
</dbReference>
<keyword evidence="1 3" id="KW-0820">tRNA-binding</keyword>
<dbReference type="Pfam" id="PF14794">
    <property type="entry name" value="DUF4479"/>
    <property type="match status" value="1"/>
</dbReference>
<dbReference type="NCBIfam" id="NF045760">
    <property type="entry name" value="YtpR"/>
    <property type="match status" value="1"/>
</dbReference>
<sequence length="213" mass="22864">MLISSYNPREMGDTLVVILNADVATQASEQKGDVVRIFDAQTNQSLGYNFLNVSKVLENFEGNGQIFLAADQVTRLNQALSNAGFEAELTTDNEPKFVVGYVESMEPHPDSDHLNITTTVVDNGQSVQIVSGSPNMQTGIKVVVAKVGAMMPDGLVIWPGQLRGVESDGMIVSGREMHIPGAPNKPGAMILPDSFEVGTPFDVTSDAAQHIFN</sequence>